<dbReference type="Proteomes" id="UP000749559">
    <property type="component" value="Unassembled WGS sequence"/>
</dbReference>
<dbReference type="OrthoDB" id="6161205at2759"/>
<reference evidence="4" key="1">
    <citation type="submission" date="2022-03" db="EMBL/GenBank/DDBJ databases">
        <authorList>
            <person name="Martin C."/>
        </authorList>
    </citation>
    <scope>NUCLEOTIDE SEQUENCE</scope>
</reference>
<keyword evidence="5" id="KW-1185">Reference proteome</keyword>
<dbReference type="SMART" id="SM00200">
    <property type="entry name" value="SEA"/>
    <property type="match status" value="1"/>
</dbReference>
<name>A0A8S4NJV3_OWEFU</name>
<feature type="region of interest" description="Disordered" evidence="1">
    <location>
        <begin position="95"/>
        <end position="123"/>
    </location>
</feature>
<dbReference type="Pfam" id="PF01390">
    <property type="entry name" value="SEA"/>
    <property type="match status" value="1"/>
</dbReference>
<evidence type="ECO:0000313" key="5">
    <source>
        <dbReference type="Proteomes" id="UP000749559"/>
    </source>
</evidence>
<dbReference type="SUPFAM" id="SSF82671">
    <property type="entry name" value="SEA domain"/>
    <property type="match status" value="1"/>
</dbReference>
<organism evidence="4 5">
    <name type="scientific">Owenia fusiformis</name>
    <name type="common">Polychaete worm</name>
    <dbReference type="NCBI Taxonomy" id="6347"/>
    <lineage>
        <taxon>Eukaryota</taxon>
        <taxon>Metazoa</taxon>
        <taxon>Spiralia</taxon>
        <taxon>Lophotrochozoa</taxon>
        <taxon>Annelida</taxon>
        <taxon>Polychaeta</taxon>
        <taxon>Sedentaria</taxon>
        <taxon>Canalipalpata</taxon>
        <taxon>Sabellida</taxon>
        <taxon>Oweniida</taxon>
        <taxon>Oweniidae</taxon>
        <taxon>Owenia</taxon>
    </lineage>
</organism>
<feature type="region of interest" description="Disordered" evidence="1">
    <location>
        <begin position="307"/>
        <end position="413"/>
    </location>
</feature>
<keyword evidence="2" id="KW-1133">Transmembrane helix</keyword>
<dbReference type="EMBL" id="CAIIXF020000004">
    <property type="protein sequence ID" value="CAH1781853.1"/>
    <property type="molecule type" value="Genomic_DNA"/>
</dbReference>
<feature type="domain" description="SEA" evidence="3">
    <location>
        <begin position="173"/>
        <end position="282"/>
    </location>
</feature>
<sequence length="413" mass="44172">MAAYTNVQEAKKNPSAVWTRFNNPTFNPQFGYKTYKTNLPGGPYKFNQDAYEYLMRYNDSKHGQTHLHPDNLYTQPQPVHETTVNDVQKQEISRVESGGAYTRPQAQPQQTYTQQKAPAKDKDKRTKRRYRCIILLVVLLLLLLIGAVVAIAILANNATAATASTTTAAPQAQSQSYQAEISYDALTFVPEYADKTSPEYKKLADETCAAIDKIYKTTALDDNYQSCKVTDMKNGSVIVIVVLVFKTDSQSEVEVSNTYGPLLVAAIVQAVDGPFKNYSANESVKTQQITTTTTVATTTTTVAITTQSGSMTSQSDSSDSSVTTDSSLTTESSVTTVSSDSTDSPVTQGSPASTDSSATTESSVTQGSSNSTDSSVTTESSVSTGSSNSTDSSVTTESSVTSGSSDSTDSSVT</sequence>
<gene>
    <name evidence="4" type="ORF">OFUS_LOCUS8364</name>
</gene>
<evidence type="ECO:0000313" key="4">
    <source>
        <dbReference type="EMBL" id="CAH1781853.1"/>
    </source>
</evidence>
<dbReference type="InterPro" id="IPR000082">
    <property type="entry name" value="SEA_dom"/>
</dbReference>
<evidence type="ECO:0000259" key="3">
    <source>
        <dbReference type="PROSITE" id="PS50024"/>
    </source>
</evidence>
<proteinExistence type="predicted"/>
<feature type="non-terminal residue" evidence="4">
    <location>
        <position position="413"/>
    </location>
</feature>
<dbReference type="InterPro" id="IPR036364">
    <property type="entry name" value="SEA_dom_sf"/>
</dbReference>
<dbReference type="Gene3D" id="3.30.70.960">
    <property type="entry name" value="SEA domain"/>
    <property type="match status" value="1"/>
</dbReference>
<dbReference type="AlphaFoldDB" id="A0A8S4NJV3"/>
<comment type="caution">
    <text evidence="4">The sequence shown here is derived from an EMBL/GenBank/DDBJ whole genome shotgun (WGS) entry which is preliminary data.</text>
</comment>
<keyword evidence="2" id="KW-0812">Transmembrane</keyword>
<protein>
    <recommendedName>
        <fullName evidence="3">SEA domain-containing protein</fullName>
    </recommendedName>
</protein>
<accession>A0A8S4NJV3</accession>
<dbReference type="PROSITE" id="PS50024">
    <property type="entry name" value="SEA"/>
    <property type="match status" value="1"/>
</dbReference>
<evidence type="ECO:0000256" key="2">
    <source>
        <dbReference type="SAM" id="Phobius"/>
    </source>
</evidence>
<keyword evidence="2" id="KW-0472">Membrane</keyword>
<evidence type="ECO:0000256" key="1">
    <source>
        <dbReference type="SAM" id="MobiDB-lite"/>
    </source>
</evidence>
<feature type="compositionally biased region" description="Low complexity" evidence="1">
    <location>
        <begin position="100"/>
        <end position="117"/>
    </location>
</feature>
<feature type="transmembrane region" description="Helical" evidence="2">
    <location>
        <begin position="132"/>
        <end position="155"/>
    </location>
</feature>